<feature type="domain" description="Fluoroacetyl-CoA-specific thioesterase-like" evidence="1">
    <location>
        <begin position="9"/>
        <end position="111"/>
    </location>
</feature>
<dbReference type="Pfam" id="PF22636">
    <property type="entry name" value="FlK"/>
    <property type="match status" value="1"/>
</dbReference>
<accession>A0A381P191</accession>
<name>A0A381P191_9ZZZZ</name>
<dbReference type="EMBL" id="UINC01000754">
    <property type="protein sequence ID" value="SUZ60620.1"/>
    <property type="molecule type" value="Genomic_DNA"/>
</dbReference>
<dbReference type="InterPro" id="IPR029069">
    <property type="entry name" value="HotDog_dom_sf"/>
</dbReference>
<evidence type="ECO:0000313" key="2">
    <source>
        <dbReference type="EMBL" id="SUZ60620.1"/>
    </source>
</evidence>
<dbReference type="PIRSF" id="PIRSF014972">
    <property type="entry name" value="FlK"/>
    <property type="match status" value="1"/>
</dbReference>
<protein>
    <recommendedName>
        <fullName evidence="1">Fluoroacetyl-CoA-specific thioesterase-like domain-containing protein</fullName>
    </recommendedName>
</protein>
<reference evidence="2" key="1">
    <citation type="submission" date="2018-05" db="EMBL/GenBank/DDBJ databases">
        <authorList>
            <person name="Lanie J.A."/>
            <person name="Ng W.-L."/>
            <person name="Kazmierczak K.M."/>
            <person name="Andrzejewski T.M."/>
            <person name="Davidsen T.M."/>
            <person name="Wayne K.J."/>
            <person name="Tettelin H."/>
            <person name="Glass J.I."/>
            <person name="Rusch D."/>
            <person name="Podicherti R."/>
            <person name="Tsui H.-C.T."/>
            <person name="Winkler M.E."/>
        </authorList>
    </citation>
    <scope>NUCLEOTIDE SEQUENCE</scope>
</reference>
<dbReference type="SUPFAM" id="SSF54637">
    <property type="entry name" value="Thioesterase/thiol ester dehydrase-isomerase"/>
    <property type="match status" value="1"/>
</dbReference>
<evidence type="ECO:0000259" key="1">
    <source>
        <dbReference type="Pfam" id="PF22636"/>
    </source>
</evidence>
<gene>
    <name evidence="2" type="ORF">METZ01_LOCUS13474</name>
</gene>
<dbReference type="AlphaFoldDB" id="A0A381P191"/>
<dbReference type="InterPro" id="IPR025540">
    <property type="entry name" value="FlK"/>
</dbReference>
<organism evidence="2">
    <name type="scientific">marine metagenome</name>
    <dbReference type="NCBI Taxonomy" id="408172"/>
    <lineage>
        <taxon>unclassified sequences</taxon>
        <taxon>metagenomes</taxon>
        <taxon>ecological metagenomes</taxon>
    </lineage>
</organism>
<dbReference type="Gene3D" id="3.10.129.10">
    <property type="entry name" value="Hotdog Thioesterase"/>
    <property type="match status" value="1"/>
</dbReference>
<dbReference type="InterPro" id="IPR054485">
    <property type="entry name" value="FlK-like_dom"/>
</dbReference>
<sequence length="123" mass="12619">MRGLAALTVTDADTAVALRSGEVPTLATPRLVALLEEATVSALDGCLGKGETSVGMRVHIDHLAPSAPGSLVDAEVVLEAVEGRRLTFAGTARVGDDVVARATIVRVVVETDRFLDRVTGGAG</sequence>
<dbReference type="PANTHER" id="PTHR36934:SF1">
    <property type="entry name" value="THIOESTERASE DOMAIN-CONTAINING PROTEIN"/>
    <property type="match status" value="1"/>
</dbReference>
<proteinExistence type="predicted"/>
<dbReference type="PANTHER" id="PTHR36934">
    <property type="entry name" value="BLR0278 PROTEIN"/>
    <property type="match status" value="1"/>
</dbReference>